<keyword evidence="1" id="KW-0472">Membrane</keyword>
<feature type="transmembrane region" description="Helical" evidence="1">
    <location>
        <begin position="354"/>
        <end position="380"/>
    </location>
</feature>
<dbReference type="AlphaFoldDB" id="A0A3S5YBC9"/>
<feature type="transmembrane region" description="Helical" evidence="1">
    <location>
        <begin position="106"/>
        <end position="126"/>
    </location>
</feature>
<feature type="transmembrane region" description="Helical" evidence="1">
    <location>
        <begin position="223"/>
        <end position="244"/>
    </location>
</feature>
<name>A0A3S5YBC9_RHOH1</name>
<dbReference type="RefSeq" id="WP_013417073.1">
    <property type="nucleotide sequence ID" value="NC_014659.1"/>
</dbReference>
<feature type="transmembrane region" description="Helical" evidence="1">
    <location>
        <begin position="163"/>
        <end position="181"/>
    </location>
</feature>
<evidence type="ECO:0000313" key="2">
    <source>
        <dbReference type="EMBL" id="CBH49858.1"/>
    </source>
</evidence>
<feature type="transmembrane region" description="Helical" evidence="1">
    <location>
        <begin position="328"/>
        <end position="347"/>
    </location>
</feature>
<feature type="transmembrane region" description="Helical" evidence="1">
    <location>
        <begin position="278"/>
        <end position="298"/>
    </location>
</feature>
<dbReference type="Proteomes" id="UP001154400">
    <property type="component" value="Chromosome"/>
</dbReference>
<dbReference type="KEGG" id="req:REQ_38730"/>
<keyword evidence="1" id="KW-0812">Transmembrane</keyword>
<accession>A0A3S5YBC9</accession>
<feature type="transmembrane region" description="Helical" evidence="1">
    <location>
        <begin position="75"/>
        <end position="94"/>
    </location>
</feature>
<feature type="transmembrane region" description="Helical" evidence="1">
    <location>
        <begin position="45"/>
        <end position="68"/>
    </location>
</feature>
<feature type="transmembrane region" description="Helical" evidence="1">
    <location>
        <begin position="418"/>
        <end position="435"/>
    </location>
</feature>
<protein>
    <submittedName>
        <fullName evidence="2">Integral membrane protein</fullName>
    </submittedName>
</protein>
<feature type="transmembrane region" description="Helical" evidence="1">
    <location>
        <begin position="133"/>
        <end position="151"/>
    </location>
</feature>
<gene>
    <name evidence="2" type="ordered locus">REQ_38730</name>
</gene>
<feature type="transmembrane region" description="Helical" evidence="1">
    <location>
        <begin position="193"/>
        <end position="211"/>
    </location>
</feature>
<evidence type="ECO:0000313" key="3">
    <source>
        <dbReference type="Proteomes" id="UP000006892"/>
    </source>
</evidence>
<dbReference type="EMBL" id="FN563149">
    <property type="protein sequence ID" value="CBH49858.1"/>
    <property type="molecule type" value="Genomic_DNA"/>
</dbReference>
<evidence type="ECO:0000256" key="1">
    <source>
        <dbReference type="SAM" id="Phobius"/>
    </source>
</evidence>
<keyword evidence="1" id="KW-1133">Transmembrane helix</keyword>
<proteinExistence type="predicted"/>
<reference evidence="2" key="1">
    <citation type="journal article" date="2010" name="PLoS Genet.">
        <title>The genome of a pathogenic rhodococcus: cooptive virulence underpinned by key gene acquisitions.</title>
        <authorList>
            <person name="Letek M."/>
            <person name="Gonzalez P."/>
            <person name="Macarthur I."/>
            <person name="Rodriguez H."/>
            <person name="Freeman T.C."/>
            <person name="Valero-Rello A."/>
            <person name="Blanco M."/>
            <person name="Buckley T."/>
            <person name="Cherevach I."/>
            <person name="Fahey R."/>
            <person name="Hapeshi A."/>
            <person name="Holdstock J."/>
            <person name="Leadon D."/>
            <person name="Navas J."/>
            <person name="Ocampo A."/>
            <person name="Quail M.A."/>
            <person name="Sanders M."/>
            <person name="Scortti M.M."/>
            <person name="Prescott J.F."/>
            <person name="Fogarty U."/>
            <person name="Meijer W.G."/>
            <person name="Parkhill J."/>
            <person name="Bentley S.D."/>
            <person name="Vazquez-Boland J.A."/>
        </authorList>
    </citation>
    <scope>NUCLEOTIDE SEQUENCE [LARGE SCALE GENOMIC DNA]</scope>
    <source>
        <strain evidence="2 3">103S</strain>
    </source>
</reference>
<organism evidence="2">
    <name type="scientific">Rhodococcus hoagii (strain 103S)</name>
    <name type="common">Rhodococcus equi</name>
    <dbReference type="NCBI Taxonomy" id="685727"/>
    <lineage>
        <taxon>Bacteria</taxon>
        <taxon>Bacillati</taxon>
        <taxon>Actinomycetota</taxon>
        <taxon>Actinomycetes</taxon>
        <taxon>Mycobacteriales</taxon>
        <taxon>Nocardiaceae</taxon>
        <taxon>Prescottella</taxon>
    </lineage>
</organism>
<sequence>MTPTVRASLSAVAALFAGVLATFVLVNPPQWRSSFNASEGQLSSWNAAVPTGVVVGCALAVVTCALLLRASSTRPAWIGAVVATAVLIAARLTVSGVGDLEQLTLLYYAKCLAGGVLLGAAVAAVWARPIPRLALVGAVGATFVVAHTAKADWAPSTSALGEPFWWILIPALVLAAVCAVVDDATPERIDRDTALGVTLAAVTFALAHRLLGEWVDRQTGSQLQQWVVVALCLVLVVALAEFWARRLDAPFLLAATAVAAVTPFVATTLWWGHLRLTPWIPVMVGVVAVAAGVAVSLLRVSPLLGLAALALVPLFATIEPTPDSRARFFVQLAVLGVGIGLTLGSTLPDSAATAALGLAIPLLALVFARVVGVTTSFVIYSGAYEPLPGVPFARSQDDSYPGNRILINSSMPTITFDRTAAVAMLLVVVFCALAIRGQRRQQSAALPE</sequence>
<feature type="transmembrane region" description="Helical" evidence="1">
    <location>
        <begin position="251"/>
        <end position="272"/>
    </location>
</feature>
<feature type="transmembrane region" description="Helical" evidence="1">
    <location>
        <begin position="303"/>
        <end position="322"/>
    </location>
</feature>